<dbReference type="InParanoid" id="A0A0C3GDP5"/>
<feature type="domain" description="Peptidase S8/S53" evidence="2">
    <location>
        <begin position="596"/>
        <end position="806"/>
    </location>
</feature>
<dbReference type="Pfam" id="PF00082">
    <property type="entry name" value="Peptidase_S8"/>
    <property type="match status" value="1"/>
</dbReference>
<reference evidence="3 4" key="1">
    <citation type="submission" date="2014-04" db="EMBL/GenBank/DDBJ databases">
        <authorList>
            <consortium name="DOE Joint Genome Institute"/>
            <person name="Kuo A."/>
            <person name="Martino E."/>
            <person name="Perotto S."/>
            <person name="Kohler A."/>
            <person name="Nagy L.G."/>
            <person name="Floudas D."/>
            <person name="Copeland A."/>
            <person name="Barry K.W."/>
            <person name="Cichocki N."/>
            <person name="Veneault-Fourrey C."/>
            <person name="LaButti K."/>
            <person name="Lindquist E.A."/>
            <person name="Lipzen A."/>
            <person name="Lundell T."/>
            <person name="Morin E."/>
            <person name="Murat C."/>
            <person name="Sun H."/>
            <person name="Tunlid A."/>
            <person name="Henrissat B."/>
            <person name="Grigoriev I.V."/>
            <person name="Hibbett D.S."/>
            <person name="Martin F."/>
            <person name="Nordberg H.P."/>
            <person name="Cantor M.N."/>
            <person name="Hua S.X."/>
        </authorList>
    </citation>
    <scope>NUCLEOTIDE SEQUENCE [LARGE SCALE GENOMIC DNA]</scope>
    <source>
        <strain evidence="3 4">Zn</strain>
    </source>
</reference>
<evidence type="ECO:0000259" key="2">
    <source>
        <dbReference type="Pfam" id="PF00082"/>
    </source>
</evidence>
<name>A0A0C3GDP5_OIDMZ</name>
<dbReference type="AlphaFoldDB" id="A0A0C3GDP5"/>
<accession>A0A0C3GDP5</accession>
<dbReference type="InterPro" id="IPR000209">
    <property type="entry name" value="Peptidase_S8/S53_dom"/>
</dbReference>
<feature type="compositionally biased region" description="Polar residues" evidence="1">
    <location>
        <begin position="549"/>
        <end position="563"/>
    </location>
</feature>
<keyword evidence="4" id="KW-1185">Reference proteome</keyword>
<sequence length="876" mass="98706">MSEKKVKWQELKDDLTQAINTFHHPESNRSLETIERCLSGLFDKHRKSTGTLLWAGYISDIHRNRSLEAHHKDVLYGAFVKFTTSRDLLREYLKFVITIRDSVGDTNSWDEDEDEESGGETPPPVIQPEDAAIVVTPGLQRTWREWVGSKILQNTPSLITPEPVSNVSMAVNIDKSILRLAVLNEADWVFPSDISSLGAAEQARIKKILEIGTPNDTLLETAVKGGNIKVVENLIRLLKSVNIDQSERGGMLHSAIEARRPEIAQLLVNEYPKIIEETPNNLSALQVLRKTEQFAKWKELEEFLVSKSVRRKTPSLVRRLLYDPNSQSSHLYADLSIFNDPIHNFDAFLASLEEKDFASLERKKYKVNFYSTLMYVKLPRLRNKEPNSNREEAFIVLNWLRTRSVRTILELHVPDAIKGPHTDELIEKWLGLEPEKDGFKSIETLNWERLDLSLETLKVIRGLQNVYLYTENWNTLAFWTSTEGLCSKDHENDNALSKARADKYRDKAIDRVNRAILERDSRIKNEGRIPQALTINVRVAAWGSEDSGEGTSDNHASNKVTPRQVTDLDHFLRQDPRQLISAREILADNFWPRPTRVAIIDNGVDAGINKIWDRVAESESFVEDDTKTRESSVWLASHPHGTQMASIVTDIDPHCLLYIAKVGTGKENLVSPDNIIAAIKWLAEFKVDVVVISLTLKTPDPGIAKAISNADDNGNGPIFLCATEDVGITGDKVYPAYFPQTIAIAACDRGGKESIYTDSKAHYYFQGYQIHTDCLSYGARQTDEPSGSSIATAIGAGVASLILSCKSLADAERRSRKTRLDTVRAVFNDMIDKTNSAKYVSPGKLFKGGEANGVTWSTDDWKNWIQNMFQPDGRYS</sequence>
<reference evidence="4" key="2">
    <citation type="submission" date="2015-01" db="EMBL/GenBank/DDBJ databases">
        <title>Evolutionary Origins and Diversification of the Mycorrhizal Mutualists.</title>
        <authorList>
            <consortium name="DOE Joint Genome Institute"/>
            <consortium name="Mycorrhizal Genomics Consortium"/>
            <person name="Kohler A."/>
            <person name="Kuo A."/>
            <person name="Nagy L.G."/>
            <person name="Floudas D."/>
            <person name="Copeland A."/>
            <person name="Barry K.W."/>
            <person name="Cichocki N."/>
            <person name="Veneault-Fourrey C."/>
            <person name="LaButti K."/>
            <person name="Lindquist E.A."/>
            <person name="Lipzen A."/>
            <person name="Lundell T."/>
            <person name="Morin E."/>
            <person name="Murat C."/>
            <person name="Riley R."/>
            <person name="Ohm R."/>
            <person name="Sun H."/>
            <person name="Tunlid A."/>
            <person name="Henrissat B."/>
            <person name="Grigoriev I.V."/>
            <person name="Hibbett D.S."/>
            <person name="Martin F."/>
        </authorList>
    </citation>
    <scope>NUCLEOTIDE SEQUENCE [LARGE SCALE GENOMIC DNA]</scope>
    <source>
        <strain evidence="4">Zn</strain>
    </source>
</reference>
<gene>
    <name evidence="3" type="ORF">OIDMADRAFT_34850</name>
</gene>
<dbReference type="GO" id="GO:0006508">
    <property type="term" value="P:proteolysis"/>
    <property type="evidence" value="ECO:0007669"/>
    <property type="project" value="InterPro"/>
</dbReference>
<dbReference type="SUPFAM" id="SSF52743">
    <property type="entry name" value="Subtilisin-like"/>
    <property type="match status" value="1"/>
</dbReference>
<dbReference type="InterPro" id="IPR036852">
    <property type="entry name" value="Peptidase_S8/S53_dom_sf"/>
</dbReference>
<evidence type="ECO:0000313" key="3">
    <source>
        <dbReference type="EMBL" id="KIM94280.1"/>
    </source>
</evidence>
<proteinExistence type="predicted"/>
<dbReference type="SUPFAM" id="SSF48403">
    <property type="entry name" value="Ankyrin repeat"/>
    <property type="match status" value="1"/>
</dbReference>
<dbReference type="Gene3D" id="3.40.50.200">
    <property type="entry name" value="Peptidase S8/S53 domain"/>
    <property type="match status" value="1"/>
</dbReference>
<evidence type="ECO:0000256" key="1">
    <source>
        <dbReference type="SAM" id="MobiDB-lite"/>
    </source>
</evidence>
<dbReference type="InterPro" id="IPR036770">
    <property type="entry name" value="Ankyrin_rpt-contain_sf"/>
</dbReference>
<dbReference type="Proteomes" id="UP000054321">
    <property type="component" value="Unassembled WGS sequence"/>
</dbReference>
<dbReference type="OrthoDB" id="3565018at2759"/>
<dbReference type="EMBL" id="KN832890">
    <property type="protein sequence ID" value="KIM94280.1"/>
    <property type="molecule type" value="Genomic_DNA"/>
</dbReference>
<protein>
    <recommendedName>
        <fullName evidence="2">Peptidase S8/S53 domain-containing protein</fullName>
    </recommendedName>
</protein>
<dbReference type="Gene3D" id="1.25.40.20">
    <property type="entry name" value="Ankyrin repeat-containing domain"/>
    <property type="match status" value="1"/>
</dbReference>
<dbReference type="HOGENOM" id="CLU_328205_0_0_1"/>
<feature type="region of interest" description="Disordered" evidence="1">
    <location>
        <begin position="544"/>
        <end position="563"/>
    </location>
</feature>
<feature type="region of interest" description="Disordered" evidence="1">
    <location>
        <begin position="106"/>
        <end position="127"/>
    </location>
</feature>
<organism evidence="3 4">
    <name type="scientific">Oidiodendron maius (strain Zn)</name>
    <dbReference type="NCBI Taxonomy" id="913774"/>
    <lineage>
        <taxon>Eukaryota</taxon>
        <taxon>Fungi</taxon>
        <taxon>Dikarya</taxon>
        <taxon>Ascomycota</taxon>
        <taxon>Pezizomycotina</taxon>
        <taxon>Leotiomycetes</taxon>
        <taxon>Leotiomycetes incertae sedis</taxon>
        <taxon>Myxotrichaceae</taxon>
        <taxon>Oidiodendron</taxon>
    </lineage>
</organism>
<dbReference type="STRING" id="913774.A0A0C3GDP5"/>
<dbReference type="GO" id="GO:0004252">
    <property type="term" value="F:serine-type endopeptidase activity"/>
    <property type="evidence" value="ECO:0007669"/>
    <property type="project" value="InterPro"/>
</dbReference>
<feature type="compositionally biased region" description="Acidic residues" evidence="1">
    <location>
        <begin position="108"/>
        <end position="118"/>
    </location>
</feature>
<evidence type="ECO:0000313" key="4">
    <source>
        <dbReference type="Proteomes" id="UP000054321"/>
    </source>
</evidence>